<name>A0A6G1MM94_ORBOL</name>
<proteinExistence type="predicted"/>
<gene>
    <name evidence="1" type="ORF">TWF106_002072</name>
    <name evidence="2" type="ORF">TWF191_010086</name>
</gene>
<evidence type="ECO:0000313" key="4">
    <source>
        <dbReference type="Proteomes" id="UP000483672"/>
    </source>
</evidence>
<dbReference type="Proteomes" id="UP000472727">
    <property type="component" value="Unassembled WGS sequence"/>
</dbReference>
<dbReference type="Proteomes" id="UP000483672">
    <property type="component" value="Unassembled WGS sequence"/>
</dbReference>
<dbReference type="AlphaFoldDB" id="A0A6G1MM94"/>
<dbReference type="EMBL" id="WIPF01000078">
    <property type="protein sequence ID" value="KAF3213325.1"/>
    <property type="molecule type" value="Genomic_DNA"/>
</dbReference>
<accession>A0A6G1MM94</accession>
<evidence type="ECO:0000313" key="2">
    <source>
        <dbReference type="EMBL" id="KAF3213325.1"/>
    </source>
</evidence>
<protein>
    <submittedName>
        <fullName evidence="2">Uncharacterized protein</fullName>
    </submittedName>
</protein>
<organism evidence="2 4">
    <name type="scientific">Orbilia oligospora</name>
    <name type="common">Nematode-trapping fungus</name>
    <name type="synonym">Arthrobotrys oligospora</name>
    <dbReference type="NCBI Taxonomy" id="2813651"/>
    <lineage>
        <taxon>Eukaryota</taxon>
        <taxon>Fungi</taxon>
        <taxon>Dikarya</taxon>
        <taxon>Ascomycota</taxon>
        <taxon>Pezizomycotina</taxon>
        <taxon>Orbiliomycetes</taxon>
        <taxon>Orbiliales</taxon>
        <taxon>Orbiliaceae</taxon>
        <taxon>Orbilia</taxon>
    </lineage>
</organism>
<comment type="caution">
    <text evidence="2">The sequence shown here is derived from an EMBL/GenBank/DDBJ whole genome shotgun (WGS) entry which is preliminary data.</text>
</comment>
<dbReference type="EMBL" id="WIWS01000138">
    <property type="protein sequence ID" value="KAF3203123.1"/>
    <property type="molecule type" value="Genomic_DNA"/>
</dbReference>
<evidence type="ECO:0000313" key="3">
    <source>
        <dbReference type="Proteomes" id="UP000472727"/>
    </source>
</evidence>
<sequence>MGRTAAKDFSTSGSLLAPESAADAVKQFFPPGDRKMLGYPKLGWYSWIRDQTAFRDLCPSEKAVAGRSFVINKYWQKAQLLNRSFRAAGKLVFFDSVDTNSNIPVVFNSTSLLYLPR</sequence>
<reference evidence="3 4" key="1">
    <citation type="submission" date="2019-06" db="EMBL/GenBank/DDBJ databases">
        <authorList>
            <person name="Palmer J.M."/>
        </authorList>
    </citation>
    <scope>NUCLEOTIDE SEQUENCE [LARGE SCALE GENOMIC DNA]</scope>
    <source>
        <strain evidence="1 3">TWF106</strain>
        <strain evidence="2 4">TWF191</strain>
    </source>
</reference>
<evidence type="ECO:0000313" key="1">
    <source>
        <dbReference type="EMBL" id="KAF3203123.1"/>
    </source>
</evidence>